<feature type="repeat" description="ANK" evidence="3">
    <location>
        <begin position="201"/>
        <end position="233"/>
    </location>
</feature>
<feature type="repeat" description="ANK" evidence="3">
    <location>
        <begin position="337"/>
        <end position="369"/>
    </location>
</feature>
<dbReference type="AlphaFoldDB" id="A0AAE0X8E4"/>
<dbReference type="SMART" id="SM00248">
    <property type="entry name" value="ANK"/>
    <property type="match status" value="17"/>
</dbReference>
<reference evidence="5" key="2">
    <citation type="submission" date="2023-06" db="EMBL/GenBank/DDBJ databases">
        <authorList>
            <consortium name="Lawrence Berkeley National Laboratory"/>
            <person name="Haridas S."/>
            <person name="Hensen N."/>
            <person name="Bonometti L."/>
            <person name="Westerberg I."/>
            <person name="Brannstrom I.O."/>
            <person name="Guillou S."/>
            <person name="Cros-Aarteil S."/>
            <person name="Calhoun S."/>
            <person name="Kuo A."/>
            <person name="Mondo S."/>
            <person name="Pangilinan J."/>
            <person name="Riley R."/>
            <person name="Labutti K."/>
            <person name="Andreopoulos B."/>
            <person name="Lipzen A."/>
            <person name="Chen C."/>
            <person name="Yanf M."/>
            <person name="Daum C."/>
            <person name="Ng V."/>
            <person name="Clum A."/>
            <person name="Steindorff A."/>
            <person name="Ohm R."/>
            <person name="Martin F."/>
            <person name="Silar P."/>
            <person name="Natvig D."/>
            <person name="Lalanne C."/>
            <person name="Gautier V."/>
            <person name="Ament-Velasquez S.L."/>
            <person name="Kruys A."/>
            <person name="Hutchinson M.I."/>
            <person name="Powell A.J."/>
            <person name="Barry K."/>
            <person name="Miller A.N."/>
            <person name="Grigoriev I.V."/>
            <person name="Debuchy R."/>
            <person name="Gladieux P."/>
            <person name="Thoren M.H."/>
            <person name="Johannesson H."/>
        </authorList>
    </citation>
    <scope>NUCLEOTIDE SEQUENCE</scope>
    <source>
        <strain evidence="5">CBS 314.62</strain>
    </source>
</reference>
<proteinExistence type="predicted"/>
<protein>
    <submittedName>
        <fullName evidence="5">Ankyrin repeat-containing domain protein</fullName>
    </submittedName>
</protein>
<evidence type="ECO:0000256" key="2">
    <source>
        <dbReference type="ARBA" id="ARBA00023043"/>
    </source>
</evidence>
<dbReference type="InterPro" id="IPR002110">
    <property type="entry name" value="Ankyrin_rpt"/>
</dbReference>
<keyword evidence="2 3" id="KW-0040">ANK repeat</keyword>
<dbReference type="Pfam" id="PF12796">
    <property type="entry name" value="Ank_2"/>
    <property type="match status" value="5"/>
</dbReference>
<feature type="repeat" description="ANK" evidence="3">
    <location>
        <begin position="403"/>
        <end position="435"/>
    </location>
</feature>
<evidence type="ECO:0000256" key="3">
    <source>
        <dbReference type="PROSITE-ProRule" id="PRU00023"/>
    </source>
</evidence>
<feature type="repeat" description="ANK" evidence="3">
    <location>
        <begin position="163"/>
        <end position="195"/>
    </location>
</feature>
<dbReference type="SUPFAM" id="SSF48403">
    <property type="entry name" value="Ankyrin repeat"/>
    <property type="match status" value="2"/>
</dbReference>
<dbReference type="PROSITE" id="PS50088">
    <property type="entry name" value="ANK_REPEAT"/>
    <property type="match status" value="6"/>
</dbReference>
<evidence type="ECO:0000313" key="6">
    <source>
        <dbReference type="Proteomes" id="UP001270362"/>
    </source>
</evidence>
<dbReference type="PANTHER" id="PTHR24198:SF165">
    <property type="entry name" value="ANKYRIN REPEAT-CONTAINING PROTEIN-RELATED"/>
    <property type="match status" value="1"/>
</dbReference>
<sequence length="807" mass="87145">MERPAVAKALLGDKTFFSIINSKTPDRGSTPLHHASSFGSSEVVTLLLEAGAAVNVRDIKDCTPLQCACTWNNHAVVDVLLSNNTVQEQLKEDNANGTLYQPLVSAVAGGNAKTVVALLRHNANPDADDGSYTALGVAIRTRRLDIVRLLLGHQVDANKIVAASDPPLFLATSLEELEIMELLLEHGADIEQRENSAGGGYKRTPLHYAARLNLKKSLKLLLDHKANPNATDSDGWTALWTAGLCGNSEVLKSLGEAGADLNPLCGSGNTTPLQAHCEDPEVVRALLNLGVDVNGIAGPESDVWSPIERVGYWGYAASLDIMLAAKVPARLDLTSKASAKALMFAVGQNHIIVASKLLEAGVDVNALDDDGGTVLMHAFRSLNADMVRTVLEHNPDLTRKDSNGDTVLHWSYSDVPIESVRRLVNAGARLDALDDSRNPPLISAAGSATADIVEYLLEKYPEARDMAGEYDGTPLHRACEVGKLETVKILLENGSDINYGNAELETPVTMACIRTHGNEETLEILELLCVRGASLSLRAGSFGYPICAASLCNSPDAVRFLLTNGADVSARDAFGRRPVQYASSNSVDVLNTLAVTDGEFSRKDDTGRVALHYAAMSGHHDLVSEVWARSQRVGVAIDERDNNRWTPLMWAARSTPVFTREVAIYSQAPSEPVNAVSDGNKSRRNTQEKKGTPTDKYCIICLAMVCGVYVRCTTCDNFGLCFKCLWAKHALHPDHEFRSHGLEWDSDIEDDGATAENPQSVDGQPRLDRGSQLTRAAEEASEVYDFDDDFIADDDGASYVDTTESSP</sequence>
<reference evidence="5" key="1">
    <citation type="journal article" date="2023" name="Mol. Phylogenet. Evol.">
        <title>Genome-scale phylogeny and comparative genomics of the fungal order Sordariales.</title>
        <authorList>
            <person name="Hensen N."/>
            <person name="Bonometti L."/>
            <person name="Westerberg I."/>
            <person name="Brannstrom I.O."/>
            <person name="Guillou S."/>
            <person name="Cros-Aarteil S."/>
            <person name="Calhoun S."/>
            <person name="Haridas S."/>
            <person name="Kuo A."/>
            <person name="Mondo S."/>
            <person name="Pangilinan J."/>
            <person name="Riley R."/>
            <person name="LaButti K."/>
            <person name="Andreopoulos B."/>
            <person name="Lipzen A."/>
            <person name="Chen C."/>
            <person name="Yan M."/>
            <person name="Daum C."/>
            <person name="Ng V."/>
            <person name="Clum A."/>
            <person name="Steindorff A."/>
            <person name="Ohm R.A."/>
            <person name="Martin F."/>
            <person name="Silar P."/>
            <person name="Natvig D.O."/>
            <person name="Lalanne C."/>
            <person name="Gautier V."/>
            <person name="Ament-Velasquez S.L."/>
            <person name="Kruys A."/>
            <person name="Hutchinson M.I."/>
            <person name="Powell A.J."/>
            <person name="Barry K."/>
            <person name="Miller A.N."/>
            <person name="Grigoriev I.V."/>
            <person name="Debuchy R."/>
            <person name="Gladieux P."/>
            <person name="Hiltunen Thoren M."/>
            <person name="Johannesson H."/>
        </authorList>
    </citation>
    <scope>NUCLEOTIDE SEQUENCE</scope>
    <source>
        <strain evidence="5">CBS 314.62</strain>
    </source>
</reference>
<evidence type="ECO:0000256" key="4">
    <source>
        <dbReference type="SAM" id="MobiDB-lite"/>
    </source>
</evidence>
<gene>
    <name evidence="5" type="ORF">B0T22DRAFT_511192</name>
</gene>
<dbReference type="PRINTS" id="PR01415">
    <property type="entry name" value="ANKYRIN"/>
</dbReference>
<dbReference type="EMBL" id="JAULSO010000002">
    <property type="protein sequence ID" value="KAK3688018.1"/>
    <property type="molecule type" value="Genomic_DNA"/>
</dbReference>
<organism evidence="5 6">
    <name type="scientific">Podospora appendiculata</name>
    <dbReference type="NCBI Taxonomy" id="314037"/>
    <lineage>
        <taxon>Eukaryota</taxon>
        <taxon>Fungi</taxon>
        <taxon>Dikarya</taxon>
        <taxon>Ascomycota</taxon>
        <taxon>Pezizomycotina</taxon>
        <taxon>Sordariomycetes</taxon>
        <taxon>Sordariomycetidae</taxon>
        <taxon>Sordariales</taxon>
        <taxon>Podosporaceae</taxon>
        <taxon>Podospora</taxon>
    </lineage>
</organism>
<keyword evidence="1" id="KW-0677">Repeat</keyword>
<dbReference type="Proteomes" id="UP001270362">
    <property type="component" value="Unassembled WGS sequence"/>
</dbReference>
<dbReference type="Gene3D" id="1.25.40.20">
    <property type="entry name" value="Ankyrin repeat-containing domain"/>
    <property type="match status" value="4"/>
</dbReference>
<feature type="repeat" description="ANK" evidence="3">
    <location>
        <begin position="27"/>
        <end position="59"/>
    </location>
</feature>
<dbReference type="Pfam" id="PF00023">
    <property type="entry name" value="Ank"/>
    <property type="match status" value="2"/>
</dbReference>
<feature type="repeat" description="ANK" evidence="3">
    <location>
        <begin position="470"/>
        <end position="502"/>
    </location>
</feature>
<accession>A0AAE0X8E4</accession>
<feature type="region of interest" description="Disordered" evidence="4">
    <location>
        <begin position="748"/>
        <end position="780"/>
    </location>
</feature>
<comment type="caution">
    <text evidence="5">The sequence shown here is derived from an EMBL/GenBank/DDBJ whole genome shotgun (WGS) entry which is preliminary data.</text>
</comment>
<dbReference type="InterPro" id="IPR036770">
    <property type="entry name" value="Ankyrin_rpt-contain_sf"/>
</dbReference>
<dbReference type="PROSITE" id="PS50297">
    <property type="entry name" value="ANK_REP_REGION"/>
    <property type="match status" value="4"/>
</dbReference>
<name>A0AAE0X8E4_9PEZI</name>
<evidence type="ECO:0000313" key="5">
    <source>
        <dbReference type="EMBL" id="KAK3688018.1"/>
    </source>
</evidence>
<dbReference type="PANTHER" id="PTHR24198">
    <property type="entry name" value="ANKYRIN REPEAT AND PROTEIN KINASE DOMAIN-CONTAINING PROTEIN"/>
    <property type="match status" value="1"/>
</dbReference>
<feature type="region of interest" description="Disordered" evidence="4">
    <location>
        <begin position="671"/>
        <end position="691"/>
    </location>
</feature>
<evidence type="ECO:0000256" key="1">
    <source>
        <dbReference type="ARBA" id="ARBA00022737"/>
    </source>
</evidence>
<keyword evidence="6" id="KW-1185">Reference proteome</keyword>
<dbReference type="SUPFAM" id="SSF57850">
    <property type="entry name" value="RING/U-box"/>
    <property type="match status" value="1"/>
</dbReference>